<accession>A0AAE3G286</accession>
<evidence type="ECO:0000313" key="1">
    <source>
        <dbReference type="EMBL" id="MCP1674431.1"/>
    </source>
</evidence>
<dbReference type="Proteomes" id="UP001205843">
    <property type="component" value="Unassembled WGS sequence"/>
</dbReference>
<keyword evidence="1" id="KW-0489">Methyltransferase</keyword>
<keyword evidence="2" id="KW-1185">Reference proteome</keyword>
<dbReference type="CDD" id="cd02440">
    <property type="entry name" value="AdoMet_MTases"/>
    <property type="match status" value="1"/>
</dbReference>
<dbReference type="EC" id="2.1.1.72" evidence="1"/>
<dbReference type="SUPFAM" id="SSF53335">
    <property type="entry name" value="S-adenosyl-L-methionine-dependent methyltransferases"/>
    <property type="match status" value="1"/>
</dbReference>
<dbReference type="Gene3D" id="3.40.50.150">
    <property type="entry name" value="Vaccinia Virus protein VP39"/>
    <property type="match status" value="1"/>
</dbReference>
<evidence type="ECO:0000313" key="2">
    <source>
        <dbReference type="Proteomes" id="UP001205843"/>
    </source>
</evidence>
<dbReference type="EMBL" id="JALJXV010000003">
    <property type="protein sequence ID" value="MCP1674431.1"/>
    <property type="molecule type" value="Genomic_DNA"/>
</dbReference>
<comment type="caution">
    <text evidence="1">The sequence shown here is derived from an EMBL/GenBank/DDBJ whole genome shotgun (WGS) entry which is preliminary data.</text>
</comment>
<reference evidence="1" key="1">
    <citation type="submission" date="2022-03" db="EMBL/GenBank/DDBJ databases">
        <title>Genomic Encyclopedia of Type Strains, Phase III (KMG-III): the genomes of soil and plant-associated and newly described type strains.</title>
        <authorList>
            <person name="Whitman W."/>
        </authorList>
    </citation>
    <scope>NUCLEOTIDE SEQUENCE</scope>
    <source>
        <strain evidence="1">ANL 6-2</strain>
    </source>
</reference>
<dbReference type="AlphaFoldDB" id="A0AAE3G286"/>
<dbReference type="InterPro" id="IPR029063">
    <property type="entry name" value="SAM-dependent_MTases_sf"/>
</dbReference>
<dbReference type="RefSeq" id="WP_253476410.1">
    <property type="nucleotide sequence ID" value="NZ_JALJXV010000003.1"/>
</dbReference>
<dbReference type="GO" id="GO:0032259">
    <property type="term" value="P:methylation"/>
    <property type="evidence" value="ECO:0007669"/>
    <property type="project" value="UniProtKB-KW"/>
</dbReference>
<keyword evidence="1" id="KW-0808">Transferase</keyword>
<protein>
    <submittedName>
        <fullName evidence="1">Site-specific DNA-methyltransferase (Adenine-specific)</fullName>
        <ecNumber evidence="1">2.1.1.72</ecNumber>
    </submittedName>
</protein>
<dbReference type="GO" id="GO:0009007">
    <property type="term" value="F:site-specific DNA-methyltransferase (adenine-specific) activity"/>
    <property type="evidence" value="ECO:0007669"/>
    <property type="project" value="UniProtKB-EC"/>
</dbReference>
<gene>
    <name evidence="1" type="ORF">J2T57_001533</name>
</gene>
<name>A0AAE3G286_9GAMM</name>
<sequence length="273" mass="30487">MNRTAELGQYPTPVWVAEALVERYFAGLGAGDAVLEPSCGAGSFLGVIPPEVPALGVEIDPVLAEQARRNTGRRVITGDFTRAEIDFRPTAVIGNPPFRTQLIDAFLERSHALLPEGGRVGFILPVYTFQTASRVARYASRWGMEQTLIPRNIYRGLQCPLCFAIFSKDRRRTLVGFALYRETVASHGLEARYREAMEGTGRGSLWARVIDVALDELNGEGALADIYRVVEGRRPTDNPFWREQIRKVARTHFPRVGRGRYARRSQETLPLVA</sequence>
<proteinExistence type="predicted"/>
<organism evidence="1 2">
    <name type="scientific">Natronocella acetinitrilica</name>
    <dbReference type="NCBI Taxonomy" id="414046"/>
    <lineage>
        <taxon>Bacteria</taxon>
        <taxon>Pseudomonadati</taxon>
        <taxon>Pseudomonadota</taxon>
        <taxon>Gammaproteobacteria</taxon>
        <taxon>Chromatiales</taxon>
        <taxon>Ectothiorhodospiraceae</taxon>
        <taxon>Natronocella</taxon>
    </lineage>
</organism>
<dbReference type="PRINTS" id="PR00507">
    <property type="entry name" value="N12N6MTFRASE"/>
</dbReference>